<keyword evidence="2" id="KW-0813">Transport</keyword>
<dbReference type="PANTHER" id="PTHR42930">
    <property type="entry name" value="PHOSPHATE-SPECIFIC TRANSPORT SYSTEM ACCESSORY PROTEIN PHOU"/>
    <property type="match status" value="1"/>
</dbReference>
<keyword evidence="5" id="KW-1185">Reference proteome</keyword>
<dbReference type="Gene3D" id="1.20.58.220">
    <property type="entry name" value="Phosphate transport system protein phou homolog 2, domain 2"/>
    <property type="match status" value="2"/>
</dbReference>
<dbReference type="Proteomes" id="UP001159257">
    <property type="component" value="Unassembled WGS sequence"/>
</dbReference>
<dbReference type="NCBIfam" id="TIGR02135">
    <property type="entry name" value="phoU_full"/>
    <property type="match status" value="1"/>
</dbReference>
<dbReference type="InterPro" id="IPR028366">
    <property type="entry name" value="PhoU"/>
</dbReference>
<dbReference type="InterPro" id="IPR038078">
    <property type="entry name" value="PhoU-like_sf"/>
</dbReference>
<evidence type="ECO:0000259" key="3">
    <source>
        <dbReference type="Pfam" id="PF01895"/>
    </source>
</evidence>
<keyword evidence="2" id="KW-0592">Phosphate transport</keyword>
<comment type="similarity">
    <text evidence="1">Belongs to the PhoU family.</text>
</comment>
<organism evidence="4 5">
    <name type="scientific">Marinobacterium sediminicola</name>
    <dbReference type="NCBI Taxonomy" id="518898"/>
    <lineage>
        <taxon>Bacteria</taxon>
        <taxon>Pseudomonadati</taxon>
        <taxon>Pseudomonadota</taxon>
        <taxon>Gammaproteobacteria</taxon>
        <taxon>Oceanospirillales</taxon>
        <taxon>Oceanospirillaceae</taxon>
        <taxon>Marinobacterium</taxon>
    </lineage>
</organism>
<evidence type="ECO:0000256" key="1">
    <source>
        <dbReference type="ARBA" id="ARBA00008107"/>
    </source>
</evidence>
<dbReference type="EMBL" id="FXWV01000005">
    <property type="protein sequence ID" value="SMR73594.1"/>
    <property type="molecule type" value="Genomic_DNA"/>
</dbReference>
<dbReference type="SUPFAM" id="SSF109755">
    <property type="entry name" value="PhoU-like"/>
    <property type="match status" value="1"/>
</dbReference>
<evidence type="ECO:0000313" key="5">
    <source>
        <dbReference type="Proteomes" id="UP001159257"/>
    </source>
</evidence>
<accession>A0ABY1RZK7</accession>
<evidence type="ECO:0000313" key="4">
    <source>
        <dbReference type="EMBL" id="SMR73594.1"/>
    </source>
</evidence>
<dbReference type="PANTHER" id="PTHR42930:SF3">
    <property type="entry name" value="PHOSPHATE-SPECIFIC TRANSPORT SYSTEM ACCESSORY PROTEIN PHOU"/>
    <property type="match status" value="1"/>
</dbReference>
<comment type="caution">
    <text evidence="4">The sequence shown here is derived from an EMBL/GenBank/DDBJ whole genome shotgun (WGS) entry which is preliminary data.</text>
</comment>
<feature type="domain" description="PhoU" evidence="3">
    <location>
        <begin position="142"/>
        <end position="225"/>
    </location>
</feature>
<reference evidence="4 5" key="1">
    <citation type="submission" date="2017-05" db="EMBL/GenBank/DDBJ databases">
        <authorList>
            <person name="Varghese N."/>
            <person name="Submissions S."/>
        </authorList>
    </citation>
    <scope>NUCLEOTIDE SEQUENCE [LARGE SCALE GENOMIC DNA]</scope>
    <source>
        <strain evidence="4 5">CGMCC 1.7287</strain>
    </source>
</reference>
<sequence length="263" mass="29889">MWPVPATEKPIVELENANYSTHISQQFNEELEKIRTQMLTMGGIVERQVSDAIEALLNGDVELAEQSRRIDQQTNAMELMIDEQCTTTIARRQPAASDLRLIVSISRAVADLERIGDEATRICKMAIELADSGANQRGFQEVRHIGNLVRDMVKDVLTAFARNDLEMAYRVAKQDKNVDQEYRTAMRSLVTYMMEDARAISNVLNVIWVLRSLERIGDHARNLSEHLIYQVSGTDVRHQSLKQMKQTVQEEAEGSLQDEGNEE</sequence>
<protein>
    <submittedName>
        <fullName evidence="4">Phosphate uptake regulator, PhoU</fullName>
    </submittedName>
</protein>
<feature type="domain" description="PhoU" evidence="3">
    <location>
        <begin position="40"/>
        <end position="125"/>
    </location>
</feature>
<name>A0ABY1RZK7_9GAMM</name>
<dbReference type="Pfam" id="PF01895">
    <property type="entry name" value="PhoU"/>
    <property type="match status" value="2"/>
</dbReference>
<proteinExistence type="inferred from homology"/>
<dbReference type="PIRSF" id="PIRSF003107">
    <property type="entry name" value="PhoU"/>
    <property type="match status" value="1"/>
</dbReference>
<dbReference type="InterPro" id="IPR026022">
    <property type="entry name" value="PhoU_dom"/>
</dbReference>
<evidence type="ECO:0000256" key="2">
    <source>
        <dbReference type="ARBA" id="ARBA00022592"/>
    </source>
</evidence>
<gene>
    <name evidence="4" type="ORF">SAMN04487964_10570</name>
</gene>